<sequence length="134" mass="14509">MLLAPVEGIIAAAHDTEPDHPAYRGLPPIGYALTQQRRTRAGWITPAGNHVLIEADGVMVALCHLQQGSVQLQTGQHVHRGNVLARCGNSGNSTEPHVHIQANTTPYIERAITVPLTFRGTLPRNGDVIDISDW</sequence>
<comment type="caution">
    <text evidence="2">The sequence shown here is derived from an EMBL/GenBank/DDBJ whole genome shotgun (WGS) entry which is preliminary data.</text>
</comment>
<dbReference type="PANTHER" id="PTHR21666">
    <property type="entry name" value="PEPTIDASE-RELATED"/>
    <property type="match status" value="1"/>
</dbReference>
<protein>
    <recommendedName>
        <fullName evidence="1">M23ase beta-sheet core domain-containing protein</fullName>
    </recommendedName>
</protein>
<dbReference type="CDD" id="cd12797">
    <property type="entry name" value="M23_peptidase"/>
    <property type="match status" value="1"/>
</dbReference>
<name>A0ABP5ILS5_9MICO</name>
<keyword evidence="3" id="KW-1185">Reference proteome</keyword>
<dbReference type="InterPro" id="IPR050570">
    <property type="entry name" value="Cell_wall_metabolism_enzyme"/>
</dbReference>
<evidence type="ECO:0000313" key="3">
    <source>
        <dbReference type="Proteomes" id="UP001500984"/>
    </source>
</evidence>
<dbReference type="Pfam" id="PF01551">
    <property type="entry name" value="Peptidase_M23"/>
    <property type="match status" value="1"/>
</dbReference>
<dbReference type="Gene3D" id="2.70.70.10">
    <property type="entry name" value="Glucose Permease (Domain IIA)"/>
    <property type="match status" value="1"/>
</dbReference>
<gene>
    <name evidence="2" type="ORF">GCM10009823_23750</name>
</gene>
<dbReference type="SUPFAM" id="SSF51261">
    <property type="entry name" value="Duplicated hybrid motif"/>
    <property type="match status" value="1"/>
</dbReference>
<feature type="domain" description="M23ase beta-sheet core" evidence="1">
    <location>
        <begin position="40"/>
        <end position="103"/>
    </location>
</feature>
<dbReference type="InterPro" id="IPR016047">
    <property type="entry name" value="M23ase_b-sheet_dom"/>
</dbReference>
<proteinExistence type="predicted"/>
<dbReference type="EMBL" id="BAAAPZ010000009">
    <property type="protein sequence ID" value="GAA2101086.1"/>
    <property type="molecule type" value="Genomic_DNA"/>
</dbReference>
<accession>A0ABP5ILS5</accession>
<dbReference type="PANTHER" id="PTHR21666:SF270">
    <property type="entry name" value="MUREIN HYDROLASE ACTIVATOR ENVC"/>
    <property type="match status" value="1"/>
</dbReference>
<reference evidence="3" key="1">
    <citation type="journal article" date="2019" name="Int. J. Syst. Evol. Microbiol.">
        <title>The Global Catalogue of Microorganisms (GCM) 10K type strain sequencing project: providing services to taxonomists for standard genome sequencing and annotation.</title>
        <authorList>
            <consortium name="The Broad Institute Genomics Platform"/>
            <consortium name="The Broad Institute Genome Sequencing Center for Infectious Disease"/>
            <person name="Wu L."/>
            <person name="Ma J."/>
        </authorList>
    </citation>
    <scope>NUCLEOTIDE SEQUENCE [LARGE SCALE GENOMIC DNA]</scope>
    <source>
        <strain evidence="3">JCM 15900</strain>
    </source>
</reference>
<evidence type="ECO:0000313" key="2">
    <source>
        <dbReference type="EMBL" id="GAA2101086.1"/>
    </source>
</evidence>
<dbReference type="Proteomes" id="UP001500984">
    <property type="component" value="Unassembled WGS sequence"/>
</dbReference>
<dbReference type="InterPro" id="IPR011055">
    <property type="entry name" value="Dup_hybrid_motif"/>
</dbReference>
<evidence type="ECO:0000259" key="1">
    <source>
        <dbReference type="Pfam" id="PF01551"/>
    </source>
</evidence>
<organism evidence="2 3">
    <name type="scientific">Brevibacterium salitolerans</name>
    <dbReference type="NCBI Taxonomy" id="1403566"/>
    <lineage>
        <taxon>Bacteria</taxon>
        <taxon>Bacillati</taxon>
        <taxon>Actinomycetota</taxon>
        <taxon>Actinomycetes</taxon>
        <taxon>Micrococcales</taxon>
        <taxon>Brevibacteriaceae</taxon>
        <taxon>Brevibacterium</taxon>
    </lineage>
</organism>
<dbReference type="RefSeq" id="WP_344337443.1">
    <property type="nucleotide sequence ID" value="NZ_BAAAPZ010000009.1"/>
</dbReference>